<name>A0A1L8DA11_9DIPT</name>
<sequence length="189" mass="20610">MLRRCCCFSLQKGTIIIGWYGLISAILGLIGCIIALCKLDDIVQKIVDNIPENQPVDEGAIRTTLEVALIITIVSTSIGIIVASLLIVGAKKSRPGLCLPWLILGAINIVGGLLYSVSQLYSTFSTQEPGAIVLNIIIIVFAYGLGFYLWLVVKSFYTELRRELRGETTALISDSTRSNEGLPTYMRIA</sequence>
<dbReference type="PANTHER" id="PTHR36694:SF11">
    <property type="entry name" value="LP21121P-RELATED"/>
    <property type="match status" value="1"/>
</dbReference>
<dbReference type="PROSITE" id="PS51257">
    <property type="entry name" value="PROKAR_LIPOPROTEIN"/>
    <property type="match status" value="1"/>
</dbReference>
<dbReference type="AlphaFoldDB" id="A0A1L8DA11"/>
<dbReference type="Pfam" id="PF15860">
    <property type="entry name" value="DUF4728"/>
    <property type="match status" value="1"/>
</dbReference>
<protein>
    <submittedName>
        <fullName evidence="2">Putative membrane protein</fullName>
    </submittedName>
</protein>
<keyword evidence="1" id="KW-0472">Membrane</keyword>
<dbReference type="InterPro" id="IPR031720">
    <property type="entry name" value="DUF4728"/>
</dbReference>
<reference evidence="2" key="1">
    <citation type="submission" date="2016-12" db="EMBL/GenBank/DDBJ databases">
        <title>An insight into the sialome and mialome of the sand fly, Nyssomyia neivai.</title>
        <authorList>
            <person name="Sebastian V."/>
            <person name="Goulart T.M."/>
            <person name="Oliveira W."/>
            <person name="Calvo E."/>
            <person name="Oliveira L.F."/>
            <person name="Pinto M.C."/>
            <person name="Rosselino A.M."/>
            <person name="Ribeiro J.M."/>
        </authorList>
    </citation>
    <scope>NUCLEOTIDE SEQUENCE</scope>
</reference>
<keyword evidence="1" id="KW-1133">Transmembrane helix</keyword>
<evidence type="ECO:0000313" key="2">
    <source>
        <dbReference type="EMBL" id="JAV03299.1"/>
    </source>
</evidence>
<feature type="transmembrane region" description="Helical" evidence="1">
    <location>
        <begin position="12"/>
        <end position="36"/>
    </location>
</feature>
<feature type="transmembrane region" description="Helical" evidence="1">
    <location>
        <begin position="97"/>
        <end position="118"/>
    </location>
</feature>
<evidence type="ECO:0000256" key="1">
    <source>
        <dbReference type="SAM" id="Phobius"/>
    </source>
</evidence>
<dbReference type="EMBL" id="GFDF01010785">
    <property type="protein sequence ID" value="JAV03299.1"/>
    <property type="molecule type" value="Transcribed_RNA"/>
</dbReference>
<accession>A0A1L8DA11</accession>
<proteinExistence type="predicted"/>
<organism evidence="2">
    <name type="scientific">Nyssomyia neivai</name>
    <dbReference type="NCBI Taxonomy" id="330878"/>
    <lineage>
        <taxon>Eukaryota</taxon>
        <taxon>Metazoa</taxon>
        <taxon>Ecdysozoa</taxon>
        <taxon>Arthropoda</taxon>
        <taxon>Hexapoda</taxon>
        <taxon>Insecta</taxon>
        <taxon>Pterygota</taxon>
        <taxon>Neoptera</taxon>
        <taxon>Endopterygota</taxon>
        <taxon>Diptera</taxon>
        <taxon>Nematocera</taxon>
        <taxon>Psychodoidea</taxon>
        <taxon>Psychodidae</taxon>
        <taxon>Nyssomyia</taxon>
    </lineage>
</organism>
<keyword evidence="1" id="KW-0812">Transmembrane</keyword>
<dbReference type="PANTHER" id="PTHR36694">
    <property type="entry name" value="PASIFLORA 1, ISOFORM A-RELATED"/>
    <property type="match status" value="1"/>
</dbReference>
<feature type="transmembrane region" description="Helical" evidence="1">
    <location>
        <begin position="130"/>
        <end position="153"/>
    </location>
</feature>
<feature type="transmembrane region" description="Helical" evidence="1">
    <location>
        <begin position="67"/>
        <end position="90"/>
    </location>
</feature>